<keyword evidence="1 2" id="KW-0238">DNA-binding</keyword>
<feature type="domain" description="HTH tetR-type" evidence="3">
    <location>
        <begin position="1"/>
        <end position="61"/>
    </location>
</feature>
<accession>A0A1V2UXY3</accession>
<dbReference type="PROSITE" id="PS50977">
    <property type="entry name" value="HTH_TETR_2"/>
    <property type="match status" value="1"/>
</dbReference>
<dbReference type="InterPro" id="IPR001647">
    <property type="entry name" value="HTH_TetR"/>
</dbReference>
<dbReference type="Pfam" id="PF00440">
    <property type="entry name" value="TetR_N"/>
    <property type="match status" value="1"/>
</dbReference>
<dbReference type="PRINTS" id="PR00455">
    <property type="entry name" value="HTHTETR"/>
</dbReference>
<keyword evidence="5" id="KW-1185">Reference proteome</keyword>
<evidence type="ECO:0000313" key="5">
    <source>
        <dbReference type="Proteomes" id="UP000189376"/>
    </source>
</evidence>
<evidence type="ECO:0000313" key="4">
    <source>
        <dbReference type="EMBL" id="ONN54815.1"/>
    </source>
</evidence>
<dbReference type="EMBL" id="LFZS01000004">
    <property type="protein sequence ID" value="ONN54815.1"/>
    <property type="molecule type" value="Genomic_DNA"/>
</dbReference>
<dbReference type="RefSeq" id="WP_077169045.1">
    <property type="nucleotide sequence ID" value="NZ_LFZS01000004.1"/>
</dbReference>
<evidence type="ECO:0000256" key="2">
    <source>
        <dbReference type="PROSITE-ProRule" id="PRU00335"/>
    </source>
</evidence>
<proteinExistence type="predicted"/>
<dbReference type="SUPFAM" id="SSF46689">
    <property type="entry name" value="Homeodomain-like"/>
    <property type="match status" value="1"/>
</dbReference>
<dbReference type="InterPro" id="IPR009057">
    <property type="entry name" value="Homeodomain-like_sf"/>
</dbReference>
<feature type="DNA-binding region" description="H-T-H motif" evidence="2">
    <location>
        <begin position="24"/>
        <end position="43"/>
    </location>
</feature>
<dbReference type="PANTHER" id="PTHR43479:SF11">
    <property type="entry name" value="ACREF_ENVCD OPERON REPRESSOR-RELATED"/>
    <property type="match status" value="1"/>
</dbReference>
<sequence>MSKRETIITTAMTLFNQKSYTSIGIDKIIAESNVAKMTFYKYFSSKEILIEECLQRRILEVQASLLDKVNSVNNPLNKLKSVFNWYIDWINTEDFNGCLFKKATIEVLQMYPSVKVQVNKYRNWIYNVVFEIFSDLEIEDPKVLSSLFLNIIDGLIIDATINKPEISPEETWSYINKLIELETTLRCAAA</sequence>
<dbReference type="AlphaFoldDB" id="A0A1V2UXY3"/>
<name>A0A1V2UXY3_9GAMM</name>
<dbReference type="PANTHER" id="PTHR43479">
    <property type="entry name" value="ACREF/ENVCD OPERON REPRESSOR-RELATED"/>
    <property type="match status" value="1"/>
</dbReference>
<evidence type="ECO:0000259" key="3">
    <source>
        <dbReference type="PROSITE" id="PS50977"/>
    </source>
</evidence>
<reference evidence="4 5" key="1">
    <citation type="submission" date="2015-07" db="EMBL/GenBank/DDBJ databases">
        <title>Acinetobacter yuneri, a novel member of Acinetobacter calcoaceticus-Acinetobacter baumannii complex isolated from clinical specimen.</title>
        <authorList>
            <person name="Yu Y."/>
        </authorList>
    </citation>
    <scope>NUCLEOTIDE SEQUENCE [LARGE SCALE GENOMIC DNA]</scope>
    <source>
        <strain evidence="4 5">A362</strain>
    </source>
</reference>
<dbReference type="InterPro" id="IPR036271">
    <property type="entry name" value="Tet_transcr_reg_TetR-rel_C_sf"/>
</dbReference>
<gene>
    <name evidence="4" type="ORF">AC058_07700</name>
</gene>
<dbReference type="Gene3D" id="1.10.357.10">
    <property type="entry name" value="Tetracycline Repressor, domain 2"/>
    <property type="match status" value="1"/>
</dbReference>
<dbReference type="Proteomes" id="UP000189376">
    <property type="component" value="Unassembled WGS sequence"/>
</dbReference>
<dbReference type="GO" id="GO:0003677">
    <property type="term" value="F:DNA binding"/>
    <property type="evidence" value="ECO:0007669"/>
    <property type="project" value="UniProtKB-UniRule"/>
</dbReference>
<dbReference type="SUPFAM" id="SSF48498">
    <property type="entry name" value="Tetracyclin repressor-like, C-terminal domain"/>
    <property type="match status" value="1"/>
</dbReference>
<organism evidence="4 5">
    <name type="scientific">Acinetobacter genomosp. 33YU</name>
    <dbReference type="NCBI Taxonomy" id="1675530"/>
    <lineage>
        <taxon>Bacteria</taxon>
        <taxon>Pseudomonadati</taxon>
        <taxon>Pseudomonadota</taxon>
        <taxon>Gammaproteobacteria</taxon>
        <taxon>Moraxellales</taxon>
        <taxon>Moraxellaceae</taxon>
        <taxon>Acinetobacter</taxon>
    </lineage>
</organism>
<dbReference type="InterPro" id="IPR050624">
    <property type="entry name" value="HTH-type_Tx_Regulator"/>
</dbReference>
<evidence type="ECO:0000256" key="1">
    <source>
        <dbReference type="ARBA" id="ARBA00023125"/>
    </source>
</evidence>
<protein>
    <submittedName>
        <fullName evidence="4">TetR family transcriptional regulator</fullName>
    </submittedName>
</protein>
<comment type="caution">
    <text evidence="4">The sequence shown here is derived from an EMBL/GenBank/DDBJ whole genome shotgun (WGS) entry which is preliminary data.</text>
</comment>